<dbReference type="GO" id="GO:0004514">
    <property type="term" value="F:nicotinate-nucleotide diphosphorylase (carboxylating) activity"/>
    <property type="evidence" value="ECO:0007669"/>
    <property type="project" value="InterPro"/>
</dbReference>
<organism evidence="4 5">
    <name type="scientific">Breznakiella homolactica</name>
    <dbReference type="NCBI Taxonomy" id="2798577"/>
    <lineage>
        <taxon>Bacteria</taxon>
        <taxon>Pseudomonadati</taxon>
        <taxon>Spirochaetota</taxon>
        <taxon>Spirochaetia</taxon>
        <taxon>Spirochaetales</taxon>
        <taxon>Breznakiellaceae</taxon>
        <taxon>Breznakiella</taxon>
    </lineage>
</organism>
<dbReference type="PANTHER" id="PTHR32179">
    <property type="entry name" value="NICOTINATE-NUCLEOTIDE PYROPHOSPHORYLASE [CARBOXYLATING]"/>
    <property type="match status" value="1"/>
</dbReference>
<dbReference type="GO" id="GO:0005737">
    <property type="term" value="C:cytoplasm"/>
    <property type="evidence" value="ECO:0007669"/>
    <property type="project" value="TreeGrafter"/>
</dbReference>
<dbReference type="Gene3D" id="3.20.20.70">
    <property type="entry name" value="Aldolase class I"/>
    <property type="match status" value="1"/>
</dbReference>
<dbReference type="InterPro" id="IPR027277">
    <property type="entry name" value="NadC/ModD"/>
</dbReference>
<evidence type="ECO:0000313" key="5">
    <source>
        <dbReference type="Proteomes" id="UP000595917"/>
    </source>
</evidence>
<evidence type="ECO:0000313" key="4">
    <source>
        <dbReference type="EMBL" id="QQO10938.1"/>
    </source>
</evidence>
<keyword evidence="2" id="KW-0328">Glycosyltransferase</keyword>
<dbReference type="InterPro" id="IPR037128">
    <property type="entry name" value="Quinolinate_PRibosylTase_N_sf"/>
</dbReference>
<protein>
    <recommendedName>
        <fullName evidence="3">Quinolinate phosphoribosyl transferase C-terminal domain-containing protein</fullName>
    </recommendedName>
</protein>
<evidence type="ECO:0000256" key="1">
    <source>
        <dbReference type="ARBA" id="ARBA00009400"/>
    </source>
</evidence>
<dbReference type="AlphaFoldDB" id="A0A7T8BD66"/>
<keyword evidence="5" id="KW-1185">Reference proteome</keyword>
<keyword evidence="2" id="KW-0808">Transferase</keyword>
<reference evidence="4" key="1">
    <citation type="submission" date="2021-01" db="EMBL/GenBank/DDBJ databases">
        <title>Description of Breznakiella homolactica.</title>
        <authorList>
            <person name="Song Y."/>
            <person name="Brune A."/>
        </authorList>
    </citation>
    <scope>NUCLEOTIDE SEQUENCE</scope>
    <source>
        <strain evidence="4">RmG30</strain>
    </source>
</reference>
<dbReference type="GO" id="GO:0034213">
    <property type="term" value="P:quinolinate catabolic process"/>
    <property type="evidence" value="ECO:0007669"/>
    <property type="project" value="TreeGrafter"/>
</dbReference>
<gene>
    <name evidence="4" type="ORF">JFL75_08480</name>
</gene>
<dbReference type="SUPFAM" id="SSF51690">
    <property type="entry name" value="Nicotinate/Quinolinate PRTase C-terminal domain-like"/>
    <property type="match status" value="1"/>
</dbReference>
<dbReference type="EMBL" id="CP067089">
    <property type="protein sequence ID" value="QQO10938.1"/>
    <property type="molecule type" value="Genomic_DNA"/>
</dbReference>
<name>A0A7T8BD66_9SPIR</name>
<dbReference type="PANTHER" id="PTHR32179:SF3">
    <property type="entry name" value="NICOTINATE-NUCLEOTIDE PYROPHOSPHORYLASE [CARBOXYLATING]"/>
    <property type="match status" value="1"/>
</dbReference>
<dbReference type="Proteomes" id="UP000595917">
    <property type="component" value="Chromosome"/>
</dbReference>
<dbReference type="Gene3D" id="3.90.1170.20">
    <property type="entry name" value="Quinolinate phosphoribosyl transferase, N-terminal domain"/>
    <property type="match status" value="1"/>
</dbReference>
<sequence length="275" mass="30049">MIQDIRSHIFAQIQDREFTAVLRAEHPGCISGIAQLASQAEEIGVSFRCMKEEGSELRKDDTIGILKAHPTQIALAEERLIGTLAKFSGVATAARQAVALSEGKVRIVSGSWKKMPPAIKDGIRTAIASGGASFRISSRPMVYLDKNYIRMFGSIARTLEAVRNFGDYVKVVQIKGEQGSIEVETREAVENGAGILMVDTGRPLDLLRCTAAVNSLGCRKSVEIAFAGNVQMSEIPAYADYDLDILCIGKEIVDAPLLDMKLDVQYEPCEERLWA</sequence>
<dbReference type="InterPro" id="IPR036068">
    <property type="entry name" value="Nicotinate_pribotase-like_C"/>
</dbReference>
<evidence type="ECO:0000256" key="2">
    <source>
        <dbReference type="ARBA" id="ARBA00022676"/>
    </source>
</evidence>
<dbReference type="SUPFAM" id="SSF54675">
    <property type="entry name" value="Nicotinate/Quinolinate PRTase N-terminal domain-like"/>
    <property type="match status" value="1"/>
</dbReference>
<feature type="domain" description="Quinolinate phosphoribosyl transferase C-terminal" evidence="3">
    <location>
        <begin position="90"/>
        <end position="263"/>
    </location>
</feature>
<dbReference type="InterPro" id="IPR002638">
    <property type="entry name" value="Quinolinate_PRibosylTrfase_C"/>
</dbReference>
<dbReference type="RefSeq" id="WP_215628243.1">
    <property type="nucleotide sequence ID" value="NZ_CP067089.2"/>
</dbReference>
<dbReference type="GO" id="GO:0009435">
    <property type="term" value="P:NAD+ biosynthetic process"/>
    <property type="evidence" value="ECO:0007669"/>
    <property type="project" value="InterPro"/>
</dbReference>
<proteinExistence type="inferred from homology"/>
<comment type="similarity">
    <text evidence="1">Belongs to the NadC/ModD family.</text>
</comment>
<accession>A0A7T8BD66</accession>
<dbReference type="InterPro" id="IPR013785">
    <property type="entry name" value="Aldolase_TIM"/>
</dbReference>
<dbReference type="Pfam" id="PF01729">
    <property type="entry name" value="QRPTase_C"/>
    <property type="match status" value="1"/>
</dbReference>
<evidence type="ECO:0000259" key="3">
    <source>
        <dbReference type="Pfam" id="PF01729"/>
    </source>
</evidence>
<dbReference type="KEGG" id="bhc:JFL75_08480"/>